<feature type="transmembrane region" description="Helical" evidence="11">
    <location>
        <begin position="80"/>
        <end position="97"/>
    </location>
</feature>
<evidence type="ECO:0000256" key="2">
    <source>
        <dbReference type="ARBA" id="ARBA00007668"/>
    </source>
</evidence>
<dbReference type="EMBL" id="BPWL01000010">
    <property type="protein sequence ID" value="GJJ14577.1"/>
    <property type="molecule type" value="Genomic_DNA"/>
</dbReference>
<keyword evidence="7 11" id="KW-0249">Electron transport</keyword>
<dbReference type="AlphaFoldDB" id="A0AAV5ALL7"/>
<evidence type="ECO:0000256" key="5">
    <source>
        <dbReference type="ARBA" id="ARBA00022692"/>
    </source>
</evidence>
<dbReference type="Proteomes" id="UP001050691">
    <property type="component" value="Unassembled WGS sequence"/>
</dbReference>
<comment type="similarity">
    <text evidence="2 11">Belongs to the UQCRQ/QCR8 family.</text>
</comment>
<accession>A0AAV5ALL7</accession>
<evidence type="ECO:0000256" key="7">
    <source>
        <dbReference type="ARBA" id="ARBA00022982"/>
    </source>
</evidence>
<evidence type="ECO:0000313" key="12">
    <source>
        <dbReference type="EMBL" id="GJJ14577.1"/>
    </source>
</evidence>
<dbReference type="InterPro" id="IPR004205">
    <property type="entry name" value="Cyt_bc1_su8"/>
</dbReference>
<dbReference type="SUPFAM" id="SSF81508">
    <property type="entry name" value="Ubiquinone-binding protein QP-C of cytochrome bc1 complex (Ubiquinol-cytochrome c reductase)"/>
    <property type="match status" value="1"/>
</dbReference>
<dbReference type="Pfam" id="PF02939">
    <property type="entry name" value="UcrQ"/>
    <property type="match status" value="1"/>
</dbReference>
<keyword evidence="4 11" id="KW-0679">Respiratory chain</keyword>
<evidence type="ECO:0000256" key="6">
    <source>
        <dbReference type="ARBA" id="ARBA00022792"/>
    </source>
</evidence>
<evidence type="ECO:0000256" key="1">
    <source>
        <dbReference type="ARBA" id="ARBA00004434"/>
    </source>
</evidence>
<comment type="subcellular location">
    <subcellularLocation>
        <location evidence="1 11">Mitochondrion inner membrane</location>
        <topology evidence="1 11">Single-pass membrane protein</topology>
    </subcellularLocation>
</comment>
<evidence type="ECO:0000256" key="11">
    <source>
        <dbReference type="RuleBase" id="RU368118"/>
    </source>
</evidence>
<name>A0AAV5ALL7_9AGAM</name>
<evidence type="ECO:0000256" key="8">
    <source>
        <dbReference type="ARBA" id="ARBA00022989"/>
    </source>
</evidence>
<gene>
    <name evidence="12" type="ORF">Clacol_008842</name>
</gene>
<evidence type="ECO:0000256" key="3">
    <source>
        <dbReference type="ARBA" id="ARBA00022448"/>
    </source>
</evidence>
<protein>
    <recommendedName>
        <fullName evidence="11">Cytochrome b-c1 complex subunit 8</fullName>
    </recommendedName>
    <alternativeName>
        <fullName evidence="11">Complex III subunit 8</fullName>
    </alternativeName>
</protein>
<organism evidence="12 13">
    <name type="scientific">Clathrus columnatus</name>
    <dbReference type="NCBI Taxonomy" id="1419009"/>
    <lineage>
        <taxon>Eukaryota</taxon>
        <taxon>Fungi</taxon>
        <taxon>Dikarya</taxon>
        <taxon>Basidiomycota</taxon>
        <taxon>Agaricomycotina</taxon>
        <taxon>Agaricomycetes</taxon>
        <taxon>Phallomycetidae</taxon>
        <taxon>Phallales</taxon>
        <taxon>Clathraceae</taxon>
        <taxon>Clathrus</taxon>
    </lineage>
</organism>
<evidence type="ECO:0000313" key="13">
    <source>
        <dbReference type="Proteomes" id="UP001050691"/>
    </source>
</evidence>
<evidence type="ECO:0000256" key="4">
    <source>
        <dbReference type="ARBA" id="ARBA00022660"/>
    </source>
</evidence>
<comment type="caution">
    <text evidence="12">The sequence shown here is derived from an EMBL/GenBank/DDBJ whole genome shotgun (WGS) entry which is preliminary data.</text>
</comment>
<reference evidence="12" key="1">
    <citation type="submission" date="2021-10" db="EMBL/GenBank/DDBJ databases">
        <title>De novo Genome Assembly of Clathrus columnatus (Basidiomycota, Fungi) Using Illumina and Nanopore Sequence Data.</title>
        <authorList>
            <person name="Ogiso-Tanaka E."/>
            <person name="Itagaki H."/>
            <person name="Hosoya T."/>
            <person name="Hosaka K."/>
        </authorList>
    </citation>
    <scope>NUCLEOTIDE SEQUENCE</scope>
    <source>
        <strain evidence="12">MO-923</strain>
    </source>
</reference>
<dbReference type="GO" id="GO:0005743">
    <property type="term" value="C:mitochondrial inner membrane"/>
    <property type="evidence" value="ECO:0007669"/>
    <property type="project" value="UniProtKB-SubCell"/>
</dbReference>
<keyword evidence="13" id="KW-1185">Reference proteome</keyword>
<dbReference type="GO" id="GO:0006122">
    <property type="term" value="P:mitochondrial electron transport, ubiquinol to cytochrome c"/>
    <property type="evidence" value="ECO:0007669"/>
    <property type="project" value="UniProtKB-UniRule"/>
</dbReference>
<keyword evidence="9 11" id="KW-0496">Mitochondrion</keyword>
<comment type="function">
    <text evidence="11">Component of the ubiquinol-cytochrome c oxidoreductase, a multisubunit transmembrane complex that is part of the mitochondrial electron transport chain which drives oxidative phosphorylation. The complex plays an important role in the uptake of multiple carbon sources present in different host niches.</text>
</comment>
<proteinExistence type="inferred from homology"/>
<comment type="subunit">
    <text evidence="11">Component of the ubiquinol-cytochrome c oxidoreductase (cytochrome b-c1 complex, complex III, CIII), a multisubunit enzyme composed of 3 respiratory subunits cytochrome b, cytochrome c1 and Rieske protein, 2 core protein subunits, and additional low-molecular weight protein subunits. The complex exists as an obligatory dimer and forms supercomplexes (SCs) in the inner mitochondrial membrane with cytochrome c oxidase (complex IV, CIV).</text>
</comment>
<dbReference type="InterPro" id="IPR036642">
    <property type="entry name" value="Cyt_bc1_su8_sf"/>
</dbReference>
<dbReference type="Gene3D" id="1.20.5.210">
    <property type="entry name" value="Cytochrome b-c1 complex subunit 8"/>
    <property type="match status" value="1"/>
</dbReference>
<keyword evidence="5 11" id="KW-0812">Transmembrane</keyword>
<dbReference type="GO" id="GO:0045275">
    <property type="term" value="C:respiratory chain complex III"/>
    <property type="evidence" value="ECO:0007669"/>
    <property type="project" value="UniProtKB-UniRule"/>
</dbReference>
<evidence type="ECO:0000256" key="10">
    <source>
        <dbReference type="ARBA" id="ARBA00023136"/>
    </source>
</evidence>
<keyword evidence="8 11" id="KW-1133">Transmembrane helix</keyword>
<keyword evidence="3 11" id="KW-0813">Transport</keyword>
<dbReference type="PANTHER" id="PTHR12119:SF2">
    <property type="entry name" value="CYTOCHROME B-C1 COMPLEX SUBUNIT 8"/>
    <property type="match status" value="1"/>
</dbReference>
<keyword evidence="6 11" id="KW-0999">Mitochondrion inner membrane</keyword>
<keyword evidence="10 11" id="KW-0472">Membrane</keyword>
<sequence length="120" mass="13182">MRPTNVARSGMPEPKHYVGGVTWEAPSKRVSSTTVRITQLLLDGPSNICPKAQSPFRQKAMAGAFSGYIFNGYRRIASNVPYFIVPVVLGLATYSWGKSRYDYVNSKAGHEAAMKHGGHH</sequence>
<dbReference type="PANTHER" id="PTHR12119">
    <property type="entry name" value="UBIQUINOL-CYTOCHROME C REDUCTASE COMPLEX UBIQUINONE-BINDING PROTEIN QP-C"/>
    <property type="match status" value="1"/>
</dbReference>
<evidence type="ECO:0000256" key="9">
    <source>
        <dbReference type="ARBA" id="ARBA00023128"/>
    </source>
</evidence>